<dbReference type="CDD" id="cd16405">
    <property type="entry name" value="RepB_like_N"/>
    <property type="match status" value="1"/>
</dbReference>
<dbReference type="InterPro" id="IPR017819">
    <property type="entry name" value="Plasmid_partition_RepB"/>
</dbReference>
<dbReference type="Pfam" id="PF07506">
    <property type="entry name" value="RepB"/>
    <property type="match status" value="1"/>
</dbReference>
<dbReference type="PATRIC" id="fig|69279.3.peg.4342"/>
<proteinExistence type="inferred from homology"/>
<dbReference type="InterPro" id="IPR011111">
    <property type="entry name" value="Plasmid_RepB"/>
</dbReference>
<dbReference type="RefSeq" id="WP_035032076.1">
    <property type="nucleotide sequence ID" value="NZ_KK073907.1"/>
</dbReference>
<dbReference type="STRING" id="69279.BG36_16400"/>
<dbReference type="SUPFAM" id="SSF109709">
    <property type="entry name" value="KorB DNA-binding domain-like"/>
    <property type="match status" value="1"/>
</dbReference>
<dbReference type="SUPFAM" id="SSF110849">
    <property type="entry name" value="ParB/Sulfiredoxin"/>
    <property type="match status" value="1"/>
</dbReference>
<accession>A0A011V0R3</accession>
<dbReference type="NCBIfam" id="TIGR03454">
    <property type="entry name" value="partition_RepB"/>
    <property type="match status" value="1"/>
</dbReference>
<name>A0A011V0R3_9HYPH</name>
<dbReference type="InterPro" id="IPR050336">
    <property type="entry name" value="Chromosome_partition/occlusion"/>
</dbReference>
<evidence type="ECO:0000313" key="4">
    <source>
        <dbReference type="Proteomes" id="UP000019849"/>
    </source>
</evidence>
<protein>
    <submittedName>
        <fullName evidence="3">Chromosome partitioning protein ParB</fullName>
    </submittedName>
</protein>
<organism evidence="3 4">
    <name type="scientific">Aquamicrobium defluvii</name>
    <dbReference type="NCBI Taxonomy" id="69279"/>
    <lineage>
        <taxon>Bacteria</taxon>
        <taxon>Pseudomonadati</taxon>
        <taxon>Pseudomonadota</taxon>
        <taxon>Alphaproteobacteria</taxon>
        <taxon>Hyphomicrobiales</taxon>
        <taxon>Phyllobacteriaceae</taxon>
        <taxon>Aquamicrobium</taxon>
    </lineage>
</organism>
<feature type="domain" description="ParB-like N-terminal" evidence="2">
    <location>
        <begin position="56"/>
        <end position="147"/>
    </location>
</feature>
<evidence type="ECO:0000256" key="1">
    <source>
        <dbReference type="ARBA" id="ARBA00006295"/>
    </source>
</evidence>
<dbReference type="NCBIfam" id="TIGR00180">
    <property type="entry name" value="parB_part"/>
    <property type="match status" value="1"/>
</dbReference>
<evidence type="ECO:0000313" key="3">
    <source>
        <dbReference type="EMBL" id="EXL02010.1"/>
    </source>
</evidence>
<sequence length="327" mass="35640">MARKNLLAGLVEAGEAEQGAASAPAYPMRGASKSMIRSVSELARQADAYLEGEQVVDLDPELIDGSFVSDRLADDDVHHRELLEAIRQNGQNSPILVRPHPERDGRYMIVFGHRRVRVAKELGRKVRAVVKAIDDKAHVIAQGQENSARANLSFIEKAAFAKRLEDLGYRRDVICSALASNEAAVSKMISAITRIPEAIVQAIGPAPSVGRERWVELSLVAPRRPDTAAEVIASDGFAELDSNARFETIFKALTVAGKPVRKTAAKSASAAWQPRDKTVSVSLRQSGKTATLALGSSDGPRFAKWISRNLDSLYEAFRTSEKTEQEN</sequence>
<dbReference type="InterPro" id="IPR036086">
    <property type="entry name" value="ParB/Sulfiredoxin_sf"/>
</dbReference>
<dbReference type="Gene3D" id="3.90.1530.30">
    <property type="match status" value="1"/>
</dbReference>
<comment type="similarity">
    <text evidence="1">Belongs to the ParB family.</text>
</comment>
<dbReference type="InterPro" id="IPR003115">
    <property type="entry name" value="ParB_N"/>
</dbReference>
<dbReference type="eggNOG" id="COG1475">
    <property type="taxonomic scope" value="Bacteria"/>
</dbReference>
<evidence type="ECO:0000259" key="2">
    <source>
        <dbReference type="SMART" id="SM00470"/>
    </source>
</evidence>
<dbReference type="PANTHER" id="PTHR33375">
    <property type="entry name" value="CHROMOSOME-PARTITIONING PROTEIN PARB-RELATED"/>
    <property type="match status" value="1"/>
</dbReference>
<dbReference type="AlphaFoldDB" id="A0A011V0R3"/>
<dbReference type="InterPro" id="IPR037972">
    <property type="entry name" value="RepB_N"/>
</dbReference>
<gene>
    <name evidence="3" type="ORF">BG36_16400</name>
</gene>
<dbReference type="InterPro" id="IPR004437">
    <property type="entry name" value="ParB/RepB/Spo0J"/>
</dbReference>
<reference evidence="3 4" key="1">
    <citation type="submission" date="2014-02" db="EMBL/GenBank/DDBJ databases">
        <title>Aquamicrobium defluvii Genome sequencing.</title>
        <authorList>
            <person name="Wang X."/>
        </authorList>
    </citation>
    <scope>NUCLEOTIDE SEQUENCE [LARGE SCALE GENOMIC DNA]</scope>
    <source>
        <strain evidence="3 4">W13Z1</strain>
    </source>
</reference>
<dbReference type="PANTHER" id="PTHR33375:SF1">
    <property type="entry name" value="CHROMOSOME-PARTITIONING PROTEIN PARB-RELATED"/>
    <property type="match status" value="1"/>
</dbReference>
<dbReference type="GO" id="GO:0003677">
    <property type="term" value="F:DNA binding"/>
    <property type="evidence" value="ECO:0007669"/>
    <property type="project" value="InterPro"/>
</dbReference>
<dbReference type="HOGENOM" id="CLU_069128_1_0_5"/>
<dbReference type="GO" id="GO:0005694">
    <property type="term" value="C:chromosome"/>
    <property type="evidence" value="ECO:0007669"/>
    <property type="project" value="TreeGrafter"/>
</dbReference>
<comment type="caution">
    <text evidence="3">The sequence shown here is derived from an EMBL/GenBank/DDBJ whole genome shotgun (WGS) entry which is preliminary data.</text>
</comment>
<dbReference type="Gene3D" id="1.10.10.2830">
    <property type="match status" value="1"/>
</dbReference>
<dbReference type="Pfam" id="PF02195">
    <property type="entry name" value="ParB_N"/>
    <property type="match status" value="1"/>
</dbReference>
<dbReference type="GO" id="GO:0007059">
    <property type="term" value="P:chromosome segregation"/>
    <property type="evidence" value="ECO:0007669"/>
    <property type="project" value="TreeGrafter"/>
</dbReference>
<dbReference type="SMART" id="SM00470">
    <property type="entry name" value="ParB"/>
    <property type="match status" value="1"/>
</dbReference>
<dbReference type="EMBL" id="JENY01000035">
    <property type="protein sequence ID" value="EXL02010.1"/>
    <property type="molecule type" value="Genomic_DNA"/>
</dbReference>
<dbReference type="Proteomes" id="UP000019849">
    <property type="component" value="Unassembled WGS sequence"/>
</dbReference>